<sequence length="219" mass="23628">MTENDPRFSAAFWDRRYRGTGQVWSGEPNSALVEEVSSFAPGTALDVGCGEGADAIWLAGQGWRVTGVDFSAHALGRAAGHTPADLVGRTTWQQADIRDWRLGEGPLYDLVTASFLHFPALVRRPVFAALAARVAPDGHLVIVGHHPGDLGTAVPRPPEPDLFYTADDLAADLPAHTWTVITRTARPRTVTAPDGTPVIVHDTVLTARHTRITDEKARS</sequence>
<keyword evidence="1" id="KW-0808">Transferase</keyword>
<dbReference type="PANTHER" id="PTHR43861">
    <property type="entry name" value="TRANS-ACONITATE 2-METHYLTRANSFERASE-RELATED"/>
    <property type="match status" value="1"/>
</dbReference>
<evidence type="ECO:0000259" key="2">
    <source>
        <dbReference type="Pfam" id="PF13649"/>
    </source>
</evidence>
<reference evidence="4" key="1">
    <citation type="journal article" date="2019" name="Int. J. Syst. Evol. Microbiol.">
        <title>The Global Catalogue of Microorganisms (GCM) 10K type strain sequencing project: providing services to taxonomists for standard genome sequencing and annotation.</title>
        <authorList>
            <consortium name="The Broad Institute Genomics Platform"/>
            <consortium name="The Broad Institute Genome Sequencing Center for Infectious Disease"/>
            <person name="Wu L."/>
            <person name="Ma J."/>
        </authorList>
    </citation>
    <scope>NUCLEOTIDE SEQUENCE [LARGE SCALE GENOMIC DNA]</scope>
    <source>
        <strain evidence="4">JCM 10696</strain>
    </source>
</reference>
<evidence type="ECO:0000256" key="1">
    <source>
        <dbReference type="ARBA" id="ARBA00022679"/>
    </source>
</evidence>
<dbReference type="EMBL" id="BAAAHH010000045">
    <property type="protein sequence ID" value="GAA0966650.1"/>
    <property type="molecule type" value="Genomic_DNA"/>
</dbReference>
<dbReference type="GO" id="GO:0032259">
    <property type="term" value="P:methylation"/>
    <property type="evidence" value="ECO:0007669"/>
    <property type="project" value="UniProtKB-KW"/>
</dbReference>
<dbReference type="InterPro" id="IPR029063">
    <property type="entry name" value="SAM-dependent_MTases_sf"/>
</dbReference>
<evidence type="ECO:0000313" key="4">
    <source>
        <dbReference type="Proteomes" id="UP001500665"/>
    </source>
</evidence>
<keyword evidence="3" id="KW-0489">Methyltransferase</keyword>
<proteinExistence type="predicted"/>
<dbReference type="Gene3D" id="3.40.50.150">
    <property type="entry name" value="Vaccinia Virus protein VP39"/>
    <property type="match status" value="1"/>
</dbReference>
<dbReference type="CDD" id="cd02440">
    <property type="entry name" value="AdoMet_MTases"/>
    <property type="match status" value="1"/>
</dbReference>
<comment type="caution">
    <text evidence="3">The sequence shown here is derived from an EMBL/GenBank/DDBJ whole genome shotgun (WGS) entry which is preliminary data.</text>
</comment>
<keyword evidence="4" id="KW-1185">Reference proteome</keyword>
<name>A0ABP4CDI7_9ACTN</name>
<dbReference type="SUPFAM" id="SSF53335">
    <property type="entry name" value="S-adenosyl-L-methionine-dependent methyltransferases"/>
    <property type="match status" value="1"/>
</dbReference>
<dbReference type="RefSeq" id="WP_344246216.1">
    <property type="nucleotide sequence ID" value="NZ_BAAAHH010000045.1"/>
</dbReference>
<dbReference type="Proteomes" id="UP001500665">
    <property type="component" value="Unassembled WGS sequence"/>
</dbReference>
<gene>
    <name evidence="3" type="ORF">GCM10009550_69400</name>
</gene>
<dbReference type="GO" id="GO:0008168">
    <property type="term" value="F:methyltransferase activity"/>
    <property type="evidence" value="ECO:0007669"/>
    <property type="project" value="UniProtKB-KW"/>
</dbReference>
<protein>
    <submittedName>
        <fullName evidence="3">Class I SAM-dependent methyltransferase</fullName>
    </submittedName>
</protein>
<feature type="domain" description="Methyltransferase" evidence="2">
    <location>
        <begin position="45"/>
        <end position="138"/>
    </location>
</feature>
<evidence type="ECO:0000313" key="3">
    <source>
        <dbReference type="EMBL" id="GAA0966650.1"/>
    </source>
</evidence>
<dbReference type="InterPro" id="IPR041698">
    <property type="entry name" value="Methyltransf_25"/>
</dbReference>
<accession>A0ABP4CDI7</accession>
<dbReference type="PANTHER" id="PTHR43861:SF3">
    <property type="entry name" value="PUTATIVE (AFU_ORTHOLOGUE AFUA_2G14390)-RELATED"/>
    <property type="match status" value="1"/>
</dbReference>
<dbReference type="Pfam" id="PF13649">
    <property type="entry name" value="Methyltransf_25"/>
    <property type="match status" value="1"/>
</dbReference>
<organism evidence="3 4">
    <name type="scientific">Actinocorallia libanotica</name>
    <dbReference type="NCBI Taxonomy" id="46162"/>
    <lineage>
        <taxon>Bacteria</taxon>
        <taxon>Bacillati</taxon>
        <taxon>Actinomycetota</taxon>
        <taxon>Actinomycetes</taxon>
        <taxon>Streptosporangiales</taxon>
        <taxon>Thermomonosporaceae</taxon>
        <taxon>Actinocorallia</taxon>
    </lineage>
</organism>